<feature type="domain" description="Calx-beta" evidence="5">
    <location>
        <begin position="16"/>
        <end position="122"/>
    </location>
</feature>
<accession>A0AA35SQR1</accession>
<keyword evidence="4" id="KW-0406">Ion transport</keyword>
<dbReference type="PANTHER" id="PTHR11878">
    <property type="entry name" value="SODIUM/CALCIUM EXCHANGER"/>
    <property type="match status" value="1"/>
</dbReference>
<dbReference type="GO" id="GO:0016020">
    <property type="term" value="C:membrane"/>
    <property type="evidence" value="ECO:0007669"/>
    <property type="project" value="InterPro"/>
</dbReference>
<evidence type="ECO:0000256" key="3">
    <source>
        <dbReference type="ARBA" id="ARBA00022837"/>
    </source>
</evidence>
<dbReference type="EMBL" id="CASHTH010002700">
    <property type="protein sequence ID" value="CAI8033859.1"/>
    <property type="molecule type" value="Genomic_DNA"/>
</dbReference>
<feature type="domain" description="Calx-beta" evidence="5">
    <location>
        <begin position="375"/>
        <end position="484"/>
    </location>
</feature>
<evidence type="ECO:0000256" key="4">
    <source>
        <dbReference type="ARBA" id="ARBA00023065"/>
    </source>
</evidence>
<keyword evidence="3" id="KW-0106">Calcium</keyword>
<gene>
    <name evidence="6" type="ORF">GBAR_LOCUS19096</name>
</gene>
<dbReference type="PANTHER" id="PTHR11878:SF65">
    <property type="entry name" value="NA_CA-EXCHANGE PROTEIN, ISOFORM G"/>
    <property type="match status" value="1"/>
</dbReference>
<feature type="domain" description="Calx-beta" evidence="5">
    <location>
        <begin position="135"/>
        <end position="254"/>
    </location>
</feature>
<evidence type="ECO:0000313" key="6">
    <source>
        <dbReference type="EMBL" id="CAI8033859.1"/>
    </source>
</evidence>
<evidence type="ECO:0000313" key="7">
    <source>
        <dbReference type="Proteomes" id="UP001174909"/>
    </source>
</evidence>
<protein>
    <recommendedName>
        <fullName evidence="5">Calx-beta domain-containing protein</fullName>
    </recommendedName>
</protein>
<organism evidence="6 7">
    <name type="scientific">Geodia barretti</name>
    <name type="common">Barrett's horny sponge</name>
    <dbReference type="NCBI Taxonomy" id="519541"/>
    <lineage>
        <taxon>Eukaryota</taxon>
        <taxon>Metazoa</taxon>
        <taxon>Porifera</taxon>
        <taxon>Demospongiae</taxon>
        <taxon>Heteroscleromorpha</taxon>
        <taxon>Tetractinellida</taxon>
        <taxon>Astrophorina</taxon>
        <taxon>Geodiidae</taxon>
        <taxon>Geodia</taxon>
    </lineage>
</organism>
<keyword evidence="1" id="KW-0732">Signal</keyword>
<dbReference type="GO" id="GO:0007154">
    <property type="term" value="P:cell communication"/>
    <property type="evidence" value="ECO:0007669"/>
    <property type="project" value="InterPro"/>
</dbReference>
<dbReference type="Pfam" id="PF03160">
    <property type="entry name" value="Calx-beta"/>
    <property type="match status" value="3"/>
</dbReference>
<dbReference type="Gene3D" id="2.60.40.2030">
    <property type="match status" value="3"/>
</dbReference>
<dbReference type="AlphaFoldDB" id="A0AA35SQR1"/>
<keyword evidence="4" id="KW-0813">Transport</keyword>
<evidence type="ECO:0000256" key="2">
    <source>
        <dbReference type="ARBA" id="ARBA00022737"/>
    </source>
</evidence>
<evidence type="ECO:0000259" key="5">
    <source>
        <dbReference type="Pfam" id="PF03160"/>
    </source>
</evidence>
<evidence type="ECO:0000256" key="1">
    <source>
        <dbReference type="ARBA" id="ARBA00022729"/>
    </source>
</evidence>
<comment type="caution">
    <text evidence="6">The sequence shown here is derived from an EMBL/GenBank/DDBJ whole genome shotgun (WGS) entry which is preliminary data.</text>
</comment>
<name>A0AA35SQR1_GEOBA</name>
<dbReference type="InterPro" id="IPR003644">
    <property type="entry name" value="Calx_beta"/>
</dbReference>
<dbReference type="InterPro" id="IPR051171">
    <property type="entry name" value="CaCA"/>
</dbReference>
<dbReference type="InterPro" id="IPR038081">
    <property type="entry name" value="CalX-like_sf"/>
</dbReference>
<dbReference type="SUPFAM" id="SSF141072">
    <property type="entry name" value="CalX-like"/>
    <property type="match status" value="3"/>
</dbReference>
<dbReference type="Proteomes" id="UP001174909">
    <property type="component" value="Unassembled WGS sequence"/>
</dbReference>
<reference evidence="6" key="1">
    <citation type="submission" date="2023-03" db="EMBL/GenBank/DDBJ databases">
        <authorList>
            <person name="Steffen K."/>
            <person name="Cardenas P."/>
        </authorList>
    </citation>
    <scope>NUCLEOTIDE SEQUENCE</scope>
</reference>
<keyword evidence="7" id="KW-1185">Reference proteome</keyword>
<proteinExistence type="predicted"/>
<dbReference type="GO" id="GO:0030001">
    <property type="term" value="P:metal ion transport"/>
    <property type="evidence" value="ECO:0007669"/>
    <property type="project" value="TreeGrafter"/>
</dbReference>
<keyword evidence="2" id="KW-0677">Repeat</keyword>
<sequence length="625" mass="69425">MFRVSTDVLTFAIRDDLLQIRLESREHYVFESTSAVNICLVIENGADEDCPINASLYYRVHISGGNASAVEDYQAPLNVFTPCKERSCFQIDILDSSPVPEDVEYFEFSLSLLNDASQYAELVDTVGRVFIIPKPTVNLIATSFSGSEANEKVTVCASLSNYDTRYNISVLINVVPTLWENPQTADYDDFSNETLEMRFNSNEACVDVKLFDDDVVELRYGYFRESFRVTLESPDNNVRLGEVVSARVGIIDDDYIWVEVDRDLTNSTVREGISGPARVCASVVNPLDPVCPIQFDTYISFVSRSGSAASPGDFRAISIITAIKQCDHTVCVDMVYHDDNIVETDEVFQVYVTNTPGLHPGIRVDRTRYGITIVDNDVVTIGPDPLNINVNESVGVVEVCIVAEDGFDEDCPVGFPFNLTLQISEDYTENLVFEECDELDRCLVLSIIDDDRVEEDEQLGIILKNTRERENVLLRNGTLTVIDDDAAVPPLEVAFIEDSPLVQGDSVEAHILLSRPVQSLVCRLKGGSFRTEKNCSSGHVVFSGLSPALYTLRVVATNDRNDKAFIKTRFEITDDTERCTLHLINGGVSVSGNSATVEFTGRGPAHGYLCYLDKMEPYQCMPPSV</sequence>